<evidence type="ECO:0000256" key="5">
    <source>
        <dbReference type="ARBA" id="ARBA00022989"/>
    </source>
</evidence>
<name>A0AA48HS36_9ALTE</name>
<protein>
    <submittedName>
        <fullName evidence="9">Nitrate transporter</fullName>
    </submittedName>
</protein>
<evidence type="ECO:0000256" key="6">
    <source>
        <dbReference type="ARBA" id="ARBA00023136"/>
    </source>
</evidence>
<evidence type="ECO:0000256" key="7">
    <source>
        <dbReference type="RuleBase" id="RU363032"/>
    </source>
</evidence>
<dbReference type="CDD" id="cd06261">
    <property type="entry name" value="TM_PBP2"/>
    <property type="match status" value="1"/>
</dbReference>
<evidence type="ECO:0000259" key="8">
    <source>
        <dbReference type="PROSITE" id="PS50928"/>
    </source>
</evidence>
<organism evidence="9 10">
    <name type="scientific">Planctobacterium marinum</name>
    <dbReference type="NCBI Taxonomy" id="1631968"/>
    <lineage>
        <taxon>Bacteria</taxon>
        <taxon>Pseudomonadati</taxon>
        <taxon>Pseudomonadota</taxon>
        <taxon>Gammaproteobacteria</taxon>
        <taxon>Alteromonadales</taxon>
        <taxon>Alteromonadaceae</taxon>
        <taxon>Planctobacterium</taxon>
    </lineage>
</organism>
<accession>A0AA48HS36</accession>
<keyword evidence="3" id="KW-1003">Cell membrane</keyword>
<feature type="transmembrane region" description="Helical" evidence="7">
    <location>
        <begin position="31"/>
        <end position="48"/>
    </location>
</feature>
<keyword evidence="10" id="KW-1185">Reference proteome</keyword>
<feature type="domain" description="ABC transmembrane type-1" evidence="8">
    <location>
        <begin position="121"/>
        <end position="315"/>
    </location>
</feature>
<proteinExistence type="inferred from homology"/>
<dbReference type="Pfam" id="PF00528">
    <property type="entry name" value="BPD_transp_1"/>
    <property type="match status" value="1"/>
</dbReference>
<keyword evidence="5 7" id="KW-1133">Transmembrane helix</keyword>
<dbReference type="SUPFAM" id="SSF161098">
    <property type="entry name" value="MetI-like"/>
    <property type="match status" value="1"/>
</dbReference>
<dbReference type="EMBL" id="AP027272">
    <property type="protein sequence ID" value="BDX08602.1"/>
    <property type="molecule type" value="Genomic_DNA"/>
</dbReference>
<comment type="subcellular location">
    <subcellularLocation>
        <location evidence="1 7">Cell membrane</location>
        <topology evidence="1 7">Multi-pass membrane protein</topology>
    </subcellularLocation>
</comment>
<reference evidence="9" key="1">
    <citation type="submission" date="2023-01" db="EMBL/GenBank/DDBJ databases">
        <title>Complete genome sequence of Planctobacterium marinum strain Dej080120_11.</title>
        <authorList>
            <person name="Ueki S."/>
            <person name="Maruyama F."/>
        </authorList>
    </citation>
    <scope>NUCLEOTIDE SEQUENCE</scope>
    <source>
        <strain evidence="9">Dej080120_11</strain>
    </source>
</reference>
<dbReference type="Proteomes" id="UP001333710">
    <property type="component" value="Chromosome"/>
</dbReference>
<evidence type="ECO:0000256" key="1">
    <source>
        <dbReference type="ARBA" id="ARBA00004651"/>
    </source>
</evidence>
<feature type="transmembrane region" description="Helical" evidence="7">
    <location>
        <begin position="169"/>
        <end position="185"/>
    </location>
</feature>
<dbReference type="PANTHER" id="PTHR30151:SF7">
    <property type="entry name" value="NITRATE IMPORT PERMEASE PROTEIN NRTB"/>
    <property type="match status" value="1"/>
</dbReference>
<dbReference type="PROSITE" id="PS50928">
    <property type="entry name" value="ABC_TM1"/>
    <property type="match status" value="1"/>
</dbReference>
<dbReference type="PANTHER" id="PTHR30151">
    <property type="entry name" value="ALKANE SULFONATE ABC TRANSPORTER-RELATED, MEMBRANE SUBUNIT"/>
    <property type="match status" value="1"/>
</dbReference>
<dbReference type="AlphaFoldDB" id="A0AA48HS36"/>
<keyword evidence="2 7" id="KW-0813">Transport</keyword>
<dbReference type="KEGG" id="pmaw:MACH26_41230"/>
<feature type="transmembrane region" description="Helical" evidence="7">
    <location>
        <begin position="293"/>
        <end position="311"/>
    </location>
</feature>
<sequence>MSKTASLQKVTFLKLPEPLVNSIWLLKLKGALLPLIGLAIFMVLWNITAKNIDTSLGQFPGPVQVYEQSINLWNEHQAEQEKAAAFYERQEQRNAKRMAADPSYQPKIRPYTGAPTFFEQIWTSLYTVSVGFLIASFIAVPVGILGGLSKSAYAAINPLIQLFKPVSPLAWLPLVTMVVSAVYVSDDPMFSKSFLTSAFTVALCCLWPTLINTAVGVSSIPEDLVNVSKVLRLSAMSHVLKIVLPSSIPMIFTGLRLSLGIGWMVLIAAEMLAQNPGLGKFVWDEFQNGSSESLARIMVAVLVIGAIGFFLDRLMLLVQRKVSWDKSQNLR</sequence>
<evidence type="ECO:0000256" key="3">
    <source>
        <dbReference type="ARBA" id="ARBA00022475"/>
    </source>
</evidence>
<feature type="transmembrane region" description="Helical" evidence="7">
    <location>
        <begin position="197"/>
        <end position="221"/>
    </location>
</feature>
<keyword evidence="6 7" id="KW-0472">Membrane</keyword>
<dbReference type="RefSeq" id="WP_338294667.1">
    <property type="nucleotide sequence ID" value="NZ_AP027272.1"/>
</dbReference>
<dbReference type="GO" id="GO:0055085">
    <property type="term" value="P:transmembrane transport"/>
    <property type="evidence" value="ECO:0007669"/>
    <property type="project" value="InterPro"/>
</dbReference>
<dbReference type="InterPro" id="IPR000515">
    <property type="entry name" value="MetI-like"/>
</dbReference>
<evidence type="ECO:0000313" key="10">
    <source>
        <dbReference type="Proteomes" id="UP001333710"/>
    </source>
</evidence>
<dbReference type="InterPro" id="IPR035906">
    <property type="entry name" value="MetI-like_sf"/>
</dbReference>
<evidence type="ECO:0000256" key="2">
    <source>
        <dbReference type="ARBA" id="ARBA00022448"/>
    </source>
</evidence>
<dbReference type="Gene3D" id="1.10.3720.10">
    <property type="entry name" value="MetI-like"/>
    <property type="match status" value="1"/>
</dbReference>
<feature type="transmembrane region" description="Helical" evidence="7">
    <location>
        <begin position="125"/>
        <end position="148"/>
    </location>
</feature>
<dbReference type="GO" id="GO:0005886">
    <property type="term" value="C:plasma membrane"/>
    <property type="evidence" value="ECO:0007669"/>
    <property type="project" value="UniProtKB-SubCell"/>
</dbReference>
<feature type="transmembrane region" description="Helical" evidence="7">
    <location>
        <begin position="242"/>
        <end position="273"/>
    </location>
</feature>
<comment type="similarity">
    <text evidence="7">Belongs to the binding-protein-dependent transport system permease family.</text>
</comment>
<keyword evidence="4 7" id="KW-0812">Transmembrane</keyword>
<evidence type="ECO:0000256" key="4">
    <source>
        <dbReference type="ARBA" id="ARBA00022692"/>
    </source>
</evidence>
<evidence type="ECO:0000313" key="9">
    <source>
        <dbReference type="EMBL" id="BDX08602.1"/>
    </source>
</evidence>
<gene>
    <name evidence="9" type="ORF">MACH26_41230</name>
</gene>